<dbReference type="PROSITE" id="PS50600">
    <property type="entry name" value="ULP_PROTEASE"/>
    <property type="match status" value="1"/>
</dbReference>
<reference evidence="7" key="2">
    <citation type="journal article" date="2023" name="Plants (Basel)">
        <title>Annotation of the Turnera subulata (Passifloraceae) Draft Genome Reveals the S-Locus Evolved after the Divergence of Turneroideae from Passifloroideae in a Stepwise Manner.</title>
        <authorList>
            <person name="Henning P.M."/>
            <person name="Roalson E.H."/>
            <person name="Mir W."/>
            <person name="McCubbin A.G."/>
            <person name="Shore J.S."/>
        </authorList>
    </citation>
    <scope>NUCLEOTIDE SEQUENCE</scope>
    <source>
        <strain evidence="7">F60SS</strain>
    </source>
</reference>
<feature type="region of interest" description="Disordered" evidence="5">
    <location>
        <begin position="19"/>
        <end position="63"/>
    </location>
</feature>
<dbReference type="InterPro" id="IPR003653">
    <property type="entry name" value="Peptidase_C48_C"/>
</dbReference>
<dbReference type="Proteomes" id="UP001141552">
    <property type="component" value="Unassembled WGS sequence"/>
</dbReference>
<dbReference type="AlphaFoldDB" id="A0A9Q0FEI2"/>
<dbReference type="SUPFAM" id="SSF54001">
    <property type="entry name" value="Cysteine proteinases"/>
    <property type="match status" value="1"/>
</dbReference>
<protein>
    <recommendedName>
        <fullName evidence="6">Ubiquitin-like protease family profile domain-containing protein</fullName>
    </recommendedName>
</protein>
<organism evidence="7 8">
    <name type="scientific">Turnera subulata</name>
    <dbReference type="NCBI Taxonomy" id="218843"/>
    <lineage>
        <taxon>Eukaryota</taxon>
        <taxon>Viridiplantae</taxon>
        <taxon>Streptophyta</taxon>
        <taxon>Embryophyta</taxon>
        <taxon>Tracheophyta</taxon>
        <taxon>Spermatophyta</taxon>
        <taxon>Magnoliopsida</taxon>
        <taxon>eudicotyledons</taxon>
        <taxon>Gunneridae</taxon>
        <taxon>Pentapetalae</taxon>
        <taxon>rosids</taxon>
        <taxon>fabids</taxon>
        <taxon>Malpighiales</taxon>
        <taxon>Passifloraceae</taxon>
        <taxon>Turnera</taxon>
    </lineage>
</organism>
<evidence type="ECO:0000256" key="5">
    <source>
        <dbReference type="SAM" id="MobiDB-lite"/>
    </source>
</evidence>
<evidence type="ECO:0000256" key="1">
    <source>
        <dbReference type="ARBA" id="ARBA00005234"/>
    </source>
</evidence>
<evidence type="ECO:0000259" key="6">
    <source>
        <dbReference type="PROSITE" id="PS50600"/>
    </source>
</evidence>
<dbReference type="GO" id="GO:0016926">
    <property type="term" value="P:protein desumoylation"/>
    <property type="evidence" value="ECO:0007669"/>
    <property type="project" value="UniProtKB-ARBA"/>
</dbReference>
<sequence length="412" mass="46805">MGGENSKKRPLDLDWSHVLADKNDDDAEPPTLVIVRTPTPTPTPTAPPPPPPAMSGGDTSAREDIVGMSDSKLQLTLDSQRRTLKTLGHNLPDKGVKARAYIKVLEEEQERRKLRIVRACLRSWDVDECEKTTQSNGSSMLGASNGCKARQQSSSSQVRPQSEFYDIFSRKIEENTDCKVVSASGKELPLLVRHNSERMRPGSGKTQNKKQIQWPLTSSSRHSFTRDKYVPSIGNKKCRASSPHSRGNNGESVQISLSKKKDVCAVPPSNGARPRKSQIVLLDEDDSQLAERMEPTKKLPECKRDARIYYPSRDDPQSVEIFAKDVDCLAPQAFLTSPIMNFYIRYLQVQESQRNEARHDYLFFNTFFYKKLEQAVSYKGADKETRFLKFRRWWKGVNIFQKAYVLIPIHEE</sequence>
<comment type="caution">
    <text evidence="7">The sequence shown here is derived from an EMBL/GenBank/DDBJ whole genome shotgun (WGS) entry which is preliminary data.</text>
</comment>
<evidence type="ECO:0000256" key="3">
    <source>
        <dbReference type="ARBA" id="ARBA00022801"/>
    </source>
</evidence>
<dbReference type="GO" id="GO:0006508">
    <property type="term" value="P:proteolysis"/>
    <property type="evidence" value="ECO:0007669"/>
    <property type="project" value="UniProtKB-KW"/>
</dbReference>
<evidence type="ECO:0000256" key="2">
    <source>
        <dbReference type="ARBA" id="ARBA00022670"/>
    </source>
</evidence>
<dbReference type="InterPro" id="IPR038765">
    <property type="entry name" value="Papain-like_cys_pep_sf"/>
</dbReference>
<keyword evidence="3" id="KW-0378">Hydrolase</keyword>
<name>A0A9Q0FEI2_9ROSI</name>
<evidence type="ECO:0000313" key="7">
    <source>
        <dbReference type="EMBL" id="KAJ4830035.1"/>
    </source>
</evidence>
<reference evidence="7" key="1">
    <citation type="submission" date="2022-02" db="EMBL/GenBank/DDBJ databases">
        <authorList>
            <person name="Henning P.M."/>
            <person name="McCubbin A.G."/>
            <person name="Shore J.S."/>
        </authorList>
    </citation>
    <scope>NUCLEOTIDE SEQUENCE</scope>
    <source>
        <strain evidence="7">F60SS</strain>
        <tissue evidence="7">Leaves</tissue>
    </source>
</reference>
<keyword evidence="2" id="KW-0645">Protease</keyword>
<comment type="similarity">
    <text evidence="1">Belongs to the peptidase C48 family.</text>
</comment>
<gene>
    <name evidence="7" type="ORF">Tsubulata_027691</name>
</gene>
<dbReference type="Gene3D" id="3.40.395.10">
    <property type="entry name" value="Adenoviral Proteinase, Chain A"/>
    <property type="match status" value="1"/>
</dbReference>
<dbReference type="Pfam" id="PF02902">
    <property type="entry name" value="Peptidase_C48"/>
    <property type="match status" value="1"/>
</dbReference>
<evidence type="ECO:0000256" key="4">
    <source>
        <dbReference type="ARBA" id="ARBA00022807"/>
    </source>
</evidence>
<feature type="domain" description="Ubiquitin-like protease family profile" evidence="6">
    <location>
        <begin position="319"/>
        <end position="412"/>
    </location>
</feature>
<dbReference type="EMBL" id="JAKUCV010005746">
    <property type="protein sequence ID" value="KAJ4830035.1"/>
    <property type="molecule type" value="Genomic_DNA"/>
</dbReference>
<keyword evidence="8" id="KW-1185">Reference proteome</keyword>
<feature type="compositionally biased region" description="Pro residues" evidence="5">
    <location>
        <begin position="39"/>
        <end position="53"/>
    </location>
</feature>
<dbReference type="GO" id="GO:0008234">
    <property type="term" value="F:cysteine-type peptidase activity"/>
    <property type="evidence" value="ECO:0007669"/>
    <property type="project" value="UniProtKB-KW"/>
</dbReference>
<dbReference type="OrthoDB" id="1747617at2759"/>
<feature type="compositionally biased region" description="Polar residues" evidence="5">
    <location>
        <begin position="132"/>
        <end position="142"/>
    </location>
</feature>
<feature type="region of interest" description="Disordered" evidence="5">
    <location>
        <begin position="194"/>
        <end position="256"/>
    </location>
</feature>
<keyword evidence="4" id="KW-0788">Thiol protease</keyword>
<accession>A0A9Q0FEI2</accession>
<dbReference type="PANTHER" id="PTHR46915:SF2">
    <property type="entry name" value="UBIQUITIN-LIKE PROTEASE 4"/>
    <property type="match status" value="1"/>
</dbReference>
<feature type="compositionally biased region" description="Polar residues" evidence="5">
    <location>
        <begin position="242"/>
        <end position="256"/>
    </location>
</feature>
<proteinExistence type="inferred from homology"/>
<evidence type="ECO:0000313" key="8">
    <source>
        <dbReference type="Proteomes" id="UP001141552"/>
    </source>
</evidence>
<feature type="compositionally biased region" description="Polar residues" evidence="5">
    <location>
        <begin position="204"/>
        <end position="222"/>
    </location>
</feature>
<dbReference type="PANTHER" id="PTHR46915">
    <property type="entry name" value="UBIQUITIN-LIKE PROTEASE 4-RELATED"/>
    <property type="match status" value="1"/>
</dbReference>
<feature type="region of interest" description="Disordered" evidence="5">
    <location>
        <begin position="132"/>
        <end position="160"/>
    </location>
</feature>